<dbReference type="PANTHER" id="PTHR43235:SF1">
    <property type="entry name" value="GLUTAMINE AMIDOTRANSFERASE PB2B2.05-RELATED"/>
    <property type="match status" value="1"/>
</dbReference>
<dbReference type="EMBL" id="UINC01201518">
    <property type="protein sequence ID" value="SVE20895.1"/>
    <property type="molecule type" value="Genomic_DNA"/>
</dbReference>
<protein>
    <recommendedName>
        <fullName evidence="2">Glutamine amidotransferase domain-containing protein</fullName>
    </recommendedName>
</protein>
<dbReference type="GO" id="GO:0005829">
    <property type="term" value="C:cytosol"/>
    <property type="evidence" value="ECO:0007669"/>
    <property type="project" value="TreeGrafter"/>
</dbReference>
<dbReference type="PROSITE" id="PS51273">
    <property type="entry name" value="GATASE_TYPE_1"/>
    <property type="match status" value="1"/>
</dbReference>
<gene>
    <name evidence="1" type="ORF">METZ01_LOCUS473749</name>
</gene>
<dbReference type="PANTHER" id="PTHR43235">
    <property type="entry name" value="GLUTAMINE AMIDOTRANSFERASE PB2B2.05-RELATED"/>
    <property type="match status" value="1"/>
</dbReference>
<evidence type="ECO:0008006" key="2">
    <source>
        <dbReference type="Google" id="ProtNLM"/>
    </source>
</evidence>
<dbReference type="Pfam" id="PF07722">
    <property type="entry name" value="Peptidase_C26"/>
    <property type="match status" value="1"/>
</dbReference>
<sequence>MKKIKKYKKPVIGISIDTGINKNYSKFPWYAIRINYINSIISSNGLPLMLPSKPELADHYFNLVDGILITGGDFDIDPKIYGEKKHKSVVHIDKQRTNFEIKMARLALKKDKPILGICGGQQLLNVALNGSLIQHIDKTNIKHEQSQPRNKFSHKVQINLKSKLYKI</sequence>
<dbReference type="InterPro" id="IPR011697">
    <property type="entry name" value="Peptidase_C26"/>
</dbReference>
<organism evidence="1">
    <name type="scientific">marine metagenome</name>
    <dbReference type="NCBI Taxonomy" id="408172"/>
    <lineage>
        <taxon>unclassified sequences</taxon>
        <taxon>metagenomes</taxon>
        <taxon>ecological metagenomes</taxon>
    </lineage>
</organism>
<dbReference type="SUPFAM" id="SSF52317">
    <property type="entry name" value="Class I glutamine amidotransferase-like"/>
    <property type="match status" value="1"/>
</dbReference>
<dbReference type="InterPro" id="IPR044668">
    <property type="entry name" value="PuuD-like"/>
</dbReference>
<reference evidence="1" key="1">
    <citation type="submission" date="2018-05" db="EMBL/GenBank/DDBJ databases">
        <authorList>
            <person name="Lanie J.A."/>
            <person name="Ng W.-L."/>
            <person name="Kazmierczak K.M."/>
            <person name="Andrzejewski T.M."/>
            <person name="Davidsen T.M."/>
            <person name="Wayne K.J."/>
            <person name="Tettelin H."/>
            <person name="Glass J.I."/>
            <person name="Rusch D."/>
            <person name="Podicherti R."/>
            <person name="Tsui H.-C.T."/>
            <person name="Winkler M.E."/>
        </authorList>
    </citation>
    <scope>NUCLEOTIDE SEQUENCE</scope>
</reference>
<evidence type="ECO:0000313" key="1">
    <source>
        <dbReference type="EMBL" id="SVE20895.1"/>
    </source>
</evidence>
<dbReference type="GO" id="GO:0016811">
    <property type="term" value="F:hydrolase activity, acting on carbon-nitrogen (but not peptide) bonds, in linear amides"/>
    <property type="evidence" value="ECO:0007669"/>
    <property type="project" value="InterPro"/>
</dbReference>
<proteinExistence type="predicted"/>
<feature type="non-terminal residue" evidence="1">
    <location>
        <position position="167"/>
    </location>
</feature>
<dbReference type="InterPro" id="IPR029062">
    <property type="entry name" value="Class_I_gatase-like"/>
</dbReference>
<name>A0A383BNH1_9ZZZZ</name>
<dbReference type="AlphaFoldDB" id="A0A383BNH1"/>
<dbReference type="Gene3D" id="3.40.50.880">
    <property type="match status" value="1"/>
</dbReference>
<accession>A0A383BNH1</accession>